<dbReference type="PANTHER" id="PTHR13237:SF9">
    <property type="entry name" value="NEUROGUIDIN"/>
    <property type="match status" value="1"/>
</dbReference>
<reference evidence="2" key="1">
    <citation type="submission" date="2023-03" db="UniProtKB">
        <authorList>
            <consortium name="EnsemblPlants"/>
        </authorList>
    </citation>
    <scope>IDENTIFICATION</scope>
</reference>
<dbReference type="EnsemblPlants" id="MELO3C003509.2.1">
    <property type="protein sequence ID" value="MELO3C003509.2.1"/>
    <property type="gene ID" value="MELO3C003509.2"/>
</dbReference>
<feature type="compositionally biased region" description="Basic and acidic residues" evidence="1">
    <location>
        <begin position="320"/>
        <end position="335"/>
    </location>
</feature>
<organism evidence="2">
    <name type="scientific">Cucumis melo</name>
    <name type="common">Muskmelon</name>
    <dbReference type="NCBI Taxonomy" id="3656"/>
    <lineage>
        <taxon>Eukaryota</taxon>
        <taxon>Viridiplantae</taxon>
        <taxon>Streptophyta</taxon>
        <taxon>Embryophyta</taxon>
        <taxon>Tracheophyta</taxon>
        <taxon>Spermatophyta</taxon>
        <taxon>Magnoliopsida</taxon>
        <taxon>eudicotyledons</taxon>
        <taxon>Gunneridae</taxon>
        <taxon>Pentapetalae</taxon>
        <taxon>rosids</taxon>
        <taxon>fabids</taxon>
        <taxon>Cucurbitales</taxon>
        <taxon>Cucurbitaceae</taxon>
        <taxon>Benincaseae</taxon>
        <taxon>Cucumis</taxon>
    </lineage>
</organism>
<dbReference type="Pfam" id="PF04000">
    <property type="entry name" value="Sas10_Utp3"/>
    <property type="match status" value="1"/>
</dbReference>
<dbReference type="AlphaFoldDB" id="A0A9I9CH44"/>
<dbReference type="GO" id="GO:0032040">
    <property type="term" value="C:small-subunit processome"/>
    <property type="evidence" value="ECO:0007669"/>
    <property type="project" value="TreeGrafter"/>
</dbReference>
<evidence type="ECO:0000256" key="1">
    <source>
        <dbReference type="SAM" id="MobiDB-lite"/>
    </source>
</evidence>
<feature type="region of interest" description="Disordered" evidence="1">
    <location>
        <begin position="320"/>
        <end position="393"/>
    </location>
</feature>
<dbReference type="PANTHER" id="PTHR13237">
    <property type="entry name" value="SOMETHING ABOUT SILENCING PROTEIN 10-RELATED"/>
    <property type="match status" value="1"/>
</dbReference>
<sequence>MISTLSNSLSTPYLRIGKDDMKNGQDLSSYIVVRFKEGEVFSTVKLLKNHNSRKLLTTSIVHKSKWKQAAIVISHLSIVHFVQLQLPFSRSSVCPFRYRSRCQCHRLPPVAAGPRFCGGILIRRPAPVELFPSLEVFVGFKIEELFSSANMEGMFRMFQLDSSVVALPHLTHTDIIRHLQQREASQLTALLKEMKEGLDTVTNKVQALTAKVKSNQLPTSDGISYLDAKYLLLLNYCSSLVYYLLRKAKGFSIEGHPVVRSLVEIRLFLEKTCLQEWDLVLSILRRLLLTQIRPIDKKLEYQIQKLTKVSVVSKENAFMDEKDSATPQDVDDRLKYRPNPDMLVSKTEGTAEDGDGIYRPPKFAPTSMEEDKKSRKERNSMRKDLQTLRQARQSDYMRELMDDMAGKPEEIKESAGLENREVARYVARMEERDRREEELFTRAPLTKMEKKREKYLKKSRYGMGGVTDSFYEEVKSLPLEGADDEQPTDFGSGSGRMRKHKKRKALKTMSYQDDGKYFGTKLYVNVKIPISLGEIYYTLKSVVFYNNFLFLKKDQSLKSCWYHFQSCELTQKFEAAFFLFVLRKSTSLSRSRSFLSPFPNNPFISIALSLNNFPPPDPSAMADLTDSETDSRVNDPSLSFLSISIPTISFSNILAFNP</sequence>
<dbReference type="GO" id="GO:0000462">
    <property type="term" value="P:maturation of SSU-rRNA from tricistronic rRNA transcript (SSU-rRNA, 5.8S rRNA, LSU-rRNA)"/>
    <property type="evidence" value="ECO:0007669"/>
    <property type="project" value="TreeGrafter"/>
</dbReference>
<evidence type="ECO:0000313" key="2">
    <source>
        <dbReference type="EnsemblPlants" id="MELO3C003509.2.1"/>
    </source>
</evidence>
<name>A0A9I9CH44_CUCME</name>
<accession>A0A9I9CH44</accession>
<proteinExistence type="predicted"/>
<dbReference type="InterPro" id="IPR007146">
    <property type="entry name" value="Sas10/Utp3/C1D"/>
</dbReference>
<feature type="compositionally biased region" description="Basic and acidic residues" evidence="1">
    <location>
        <begin position="369"/>
        <end position="386"/>
    </location>
</feature>
<protein>
    <recommendedName>
        <fullName evidence="3">Neuroguidin</fullName>
    </recommendedName>
</protein>
<dbReference type="Gramene" id="MELO3C003509.2.1">
    <property type="protein sequence ID" value="MELO3C003509.2.1"/>
    <property type="gene ID" value="MELO3C003509.2"/>
</dbReference>
<evidence type="ECO:0008006" key="3">
    <source>
        <dbReference type="Google" id="ProtNLM"/>
    </source>
</evidence>